<evidence type="ECO:0000256" key="4">
    <source>
        <dbReference type="ARBA" id="ARBA00022729"/>
    </source>
</evidence>
<evidence type="ECO:0000259" key="5">
    <source>
        <dbReference type="Pfam" id="PF00496"/>
    </source>
</evidence>
<dbReference type="Gene3D" id="3.10.105.10">
    <property type="entry name" value="Dipeptide-binding Protein, Domain 3"/>
    <property type="match status" value="1"/>
</dbReference>
<keyword evidence="7" id="KW-1185">Reference proteome</keyword>
<dbReference type="GO" id="GO:0030288">
    <property type="term" value="C:outer membrane-bounded periplasmic space"/>
    <property type="evidence" value="ECO:0007669"/>
    <property type="project" value="UniProtKB-ARBA"/>
</dbReference>
<dbReference type="InterPro" id="IPR030678">
    <property type="entry name" value="Peptide/Ni-bd"/>
</dbReference>
<evidence type="ECO:0000256" key="2">
    <source>
        <dbReference type="ARBA" id="ARBA00005695"/>
    </source>
</evidence>
<dbReference type="Pfam" id="PF00496">
    <property type="entry name" value="SBP_bac_5"/>
    <property type="match status" value="1"/>
</dbReference>
<dbReference type="PIRSF" id="PIRSF002741">
    <property type="entry name" value="MppA"/>
    <property type="match status" value="1"/>
</dbReference>
<reference evidence="6" key="1">
    <citation type="journal article" date="2015" name="Genome Announc.">
        <title>Draft Genome Sequence of Bacteroidales Strain TBC1, a Novel Isolate from a Methanogenic Wastewater Treatment System.</title>
        <authorList>
            <person name="Tourlousse D.M."/>
            <person name="Matsuura N."/>
            <person name="Sun L."/>
            <person name="Toyonaga M."/>
            <person name="Kuroda K."/>
            <person name="Ohashi A."/>
            <person name="Cruz R."/>
            <person name="Yamaguchi T."/>
            <person name="Sekiguchi Y."/>
        </authorList>
    </citation>
    <scope>NUCLEOTIDE SEQUENCE [LARGE SCALE GENOMIC DNA]</scope>
    <source>
        <strain evidence="6">TBC1</strain>
    </source>
</reference>
<evidence type="ECO:0000313" key="7">
    <source>
        <dbReference type="Proteomes" id="UP000053091"/>
    </source>
</evidence>
<dbReference type="AlphaFoldDB" id="A0A0S7C2M9"/>
<accession>A0A0S7C2M9</accession>
<dbReference type="SUPFAM" id="SSF53850">
    <property type="entry name" value="Periplasmic binding protein-like II"/>
    <property type="match status" value="1"/>
</dbReference>
<evidence type="ECO:0000256" key="1">
    <source>
        <dbReference type="ARBA" id="ARBA00004196"/>
    </source>
</evidence>
<dbReference type="GO" id="GO:0015833">
    <property type="term" value="P:peptide transport"/>
    <property type="evidence" value="ECO:0007669"/>
    <property type="project" value="TreeGrafter"/>
</dbReference>
<name>A0A0S7C2M9_9BACT</name>
<dbReference type="GO" id="GO:1904680">
    <property type="term" value="F:peptide transmembrane transporter activity"/>
    <property type="evidence" value="ECO:0007669"/>
    <property type="project" value="TreeGrafter"/>
</dbReference>
<dbReference type="GO" id="GO:0043190">
    <property type="term" value="C:ATP-binding cassette (ABC) transporter complex"/>
    <property type="evidence" value="ECO:0007669"/>
    <property type="project" value="InterPro"/>
</dbReference>
<comment type="similarity">
    <text evidence="2">Belongs to the bacterial solute-binding protein 5 family.</text>
</comment>
<dbReference type="Gene3D" id="3.90.76.10">
    <property type="entry name" value="Dipeptide-binding Protein, Domain 1"/>
    <property type="match status" value="1"/>
</dbReference>
<dbReference type="OrthoDB" id="9772924at2"/>
<dbReference type="Proteomes" id="UP000053091">
    <property type="component" value="Unassembled WGS sequence"/>
</dbReference>
<dbReference type="PATRIC" id="fig|1678841.3.peg.2921"/>
<dbReference type="PROSITE" id="PS51257">
    <property type="entry name" value="PROKAR_LIPOPROTEIN"/>
    <property type="match status" value="1"/>
</dbReference>
<dbReference type="InterPro" id="IPR000914">
    <property type="entry name" value="SBP_5_dom"/>
</dbReference>
<dbReference type="EMBL" id="DF968183">
    <property type="protein sequence ID" value="GAP44430.1"/>
    <property type="molecule type" value="Genomic_DNA"/>
</dbReference>
<sequence length="549" mass="61619">MNMCLKVNSLILITSILFVSCTGTPDQQAGQTVFRYNESSGITSLDPAFARDQANIWSVNHLYNSLVQLDSNLNVQPCLARRWTVSEDGRVYEFFIRSDVYFHDSEVFSGGSGKKLTAQDAEYSLKRLLDPGLASPGAWVLAPVKIHAGTPAIRAVDDTTLVIELAEPFPPFPGMLSMQYCSVIPREAVDFYGEDFRANPVGTGPFRFGMWKEGVKLVLLKNKNYFESQGNRKLPFLDAVAITFIVDKQTAFLEFVKGNLDFMSGLDAAYKDEMLTPSGKLNPKYRGKINLLSQPYLNTEYLGILMDRENPLLKDNPLSDKRIRQAISMGFDRDRLIRYLRNSTGTPGTHGFIPKGLPGFADSGQFGYDYNPEKAKQLIAEAGYPAGKGLPPITLSTNASYLDICQFIQNQLSMIGIVMKIDVSPPATLKENIARSRVAFFRGSWIADYPDAENYLSLFYSRNFTPAGPNYTRFGNDEFDRLYQLASVENNDRKRTQYYRQMDSLVMEEAPVIVLFYDQVLRFVRSDISGLGSNPLNLLNLKTVRKNGD</sequence>
<dbReference type="CDD" id="cd00995">
    <property type="entry name" value="PBP2_NikA_DppA_OppA_like"/>
    <property type="match status" value="1"/>
</dbReference>
<dbReference type="Gene3D" id="3.40.190.10">
    <property type="entry name" value="Periplasmic binding protein-like II"/>
    <property type="match status" value="1"/>
</dbReference>
<feature type="domain" description="Solute-binding protein family 5" evidence="5">
    <location>
        <begin position="74"/>
        <end position="462"/>
    </location>
</feature>
<dbReference type="RefSeq" id="WP_062043706.1">
    <property type="nucleotide sequence ID" value="NZ_DF968183.1"/>
</dbReference>
<evidence type="ECO:0000256" key="3">
    <source>
        <dbReference type="ARBA" id="ARBA00022448"/>
    </source>
</evidence>
<dbReference type="PANTHER" id="PTHR30290:SF10">
    <property type="entry name" value="PERIPLASMIC OLIGOPEPTIDE-BINDING PROTEIN-RELATED"/>
    <property type="match status" value="1"/>
</dbReference>
<dbReference type="STRING" id="1678841.TBC1_12238"/>
<gene>
    <name evidence="6" type="ORF">TBC1_12238</name>
</gene>
<dbReference type="InterPro" id="IPR039424">
    <property type="entry name" value="SBP_5"/>
</dbReference>
<dbReference type="PANTHER" id="PTHR30290">
    <property type="entry name" value="PERIPLASMIC BINDING COMPONENT OF ABC TRANSPORTER"/>
    <property type="match status" value="1"/>
</dbReference>
<comment type="subcellular location">
    <subcellularLocation>
        <location evidence="1">Cell envelope</location>
    </subcellularLocation>
</comment>
<protein>
    <submittedName>
        <fullName evidence="6">ABC-type transport system, periplasmic component</fullName>
    </submittedName>
</protein>
<keyword evidence="3" id="KW-0813">Transport</keyword>
<proteinExistence type="inferred from homology"/>
<organism evidence="6">
    <name type="scientific">Lentimicrobium saccharophilum</name>
    <dbReference type="NCBI Taxonomy" id="1678841"/>
    <lineage>
        <taxon>Bacteria</taxon>
        <taxon>Pseudomonadati</taxon>
        <taxon>Bacteroidota</taxon>
        <taxon>Bacteroidia</taxon>
        <taxon>Bacteroidales</taxon>
        <taxon>Lentimicrobiaceae</taxon>
        <taxon>Lentimicrobium</taxon>
    </lineage>
</organism>
<keyword evidence="4" id="KW-0732">Signal</keyword>
<evidence type="ECO:0000313" key="6">
    <source>
        <dbReference type="EMBL" id="GAP44430.1"/>
    </source>
</evidence>